<dbReference type="VEuPathDB" id="VectorBase:HLOH_042477"/>
<dbReference type="InterPro" id="IPR027417">
    <property type="entry name" value="P-loop_NTPase"/>
</dbReference>
<sequence length="100" mass="10852">MIFNAQHLVNKKLGLLVGATEISIPKPPRKVWKQAQVECLLVLVPSELTRNVEGPIALILVGNKCDLAEQRAVEKADAQRYARGVGGHFFECSALSNEGG</sequence>
<dbReference type="OrthoDB" id="63533at2759"/>
<dbReference type="Proteomes" id="UP000821853">
    <property type="component" value="Chromosome 2"/>
</dbReference>
<proteinExistence type="predicted"/>
<comment type="caution">
    <text evidence="1">The sequence shown here is derived from an EMBL/GenBank/DDBJ whole genome shotgun (WGS) entry which is preliminary data.</text>
</comment>
<organism evidence="1 2">
    <name type="scientific">Haemaphysalis longicornis</name>
    <name type="common">Bush tick</name>
    <dbReference type="NCBI Taxonomy" id="44386"/>
    <lineage>
        <taxon>Eukaryota</taxon>
        <taxon>Metazoa</taxon>
        <taxon>Ecdysozoa</taxon>
        <taxon>Arthropoda</taxon>
        <taxon>Chelicerata</taxon>
        <taxon>Arachnida</taxon>
        <taxon>Acari</taxon>
        <taxon>Parasitiformes</taxon>
        <taxon>Ixodida</taxon>
        <taxon>Ixodoidea</taxon>
        <taxon>Ixodidae</taxon>
        <taxon>Haemaphysalinae</taxon>
        <taxon>Haemaphysalis</taxon>
    </lineage>
</organism>
<evidence type="ECO:0000313" key="2">
    <source>
        <dbReference type="Proteomes" id="UP000821853"/>
    </source>
</evidence>
<dbReference type="AlphaFoldDB" id="A0A9J6G3G1"/>
<evidence type="ECO:0000313" key="1">
    <source>
        <dbReference type="EMBL" id="KAH9368916.1"/>
    </source>
</evidence>
<keyword evidence="2" id="KW-1185">Reference proteome</keyword>
<accession>A0A9J6G3G1</accession>
<name>A0A9J6G3G1_HAELO</name>
<gene>
    <name evidence="1" type="ORF">HPB48_007090</name>
</gene>
<dbReference type="SUPFAM" id="SSF52540">
    <property type="entry name" value="P-loop containing nucleoside triphosphate hydrolases"/>
    <property type="match status" value="1"/>
</dbReference>
<protein>
    <submittedName>
        <fullName evidence="1">Uncharacterized protein</fullName>
    </submittedName>
</protein>
<dbReference type="EMBL" id="JABSTR010000004">
    <property type="protein sequence ID" value="KAH9368916.1"/>
    <property type="molecule type" value="Genomic_DNA"/>
</dbReference>
<dbReference type="Pfam" id="PF00071">
    <property type="entry name" value="Ras"/>
    <property type="match status" value="1"/>
</dbReference>
<dbReference type="InterPro" id="IPR001806">
    <property type="entry name" value="Small_GTPase"/>
</dbReference>
<reference evidence="1 2" key="1">
    <citation type="journal article" date="2020" name="Cell">
        <title>Large-Scale Comparative Analyses of Tick Genomes Elucidate Their Genetic Diversity and Vector Capacities.</title>
        <authorList>
            <consortium name="Tick Genome and Microbiome Consortium (TIGMIC)"/>
            <person name="Jia N."/>
            <person name="Wang J."/>
            <person name="Shi W."/>
            <person name="Du L."/>
            <person name="Sun Y."/>
            <person name="Zhan W."/>
            <person name="Jiang J.F."/>
            <person name="Wang Q."/>
            <person name="Zhang B."/>
            <person name="Ji P."/>
            <person name="Bell-Sakyi L."/>
            <person name="Cui X.M."/>
            <person name="Yuan T.T."/>
            <person name="Jiang B.G."/>
            <person name="Yang W.F."/>
            <person name="Lam T.T."/>
            <person name="Chang Q.C."/>
            <person name="Ding S.J."/>
            <person name="Wang X.J."/>
            <person name="Zhu J.G."/>
            <person name="Ruan X.D."/>
            <person name="Zhao L."/>
            <person name="Wei J.T."/>
            <person name="Ye R.Z."/>
            <person name="Que T.C."/>
            <person name="Du C.H."/>
            <person name="Zhou Y.H."/>
            <person name="Cheng J.X."/>
            <person name="Dai P.F."/>
            <person name="Guo W.B."/>
            <person name="Han X.H."/>
            <person name="Huang E.J."/>
            <person name="Li L.F."/>
            <person name="Wei W."/>
            <person name="Gao Y.C."/>
            <person name="Liu J.Z."/>
            <person name="Shao H.Z."/>
            <person name="Wang X."/>
            <person name="Wang C.C."/>
            <person name="Yang T.C."/>
            <person name="Huo Q.B."/>
            <person name="Li W."/>
            <person name="Chen H.Y."/>
            <person name="Chen S.E."/>
            <person name="Zhou L.G."/>
            <person name="Ni X.B."/>
            <person name="Tian J.H."/>
            <person name="Sheng Y."/>
            <person name="Liu T."/>
            <person name="Pan Y.S."/>
            <person name="Xia L.Y."/>
            <person name="Li J."/>
            <person name="Zhao F."/>
            <person name="Cao W.C."/>
        </authorList>
    </citation>
    <scope>NUCLEOTIDE SEQUENCE [LARGE SCALE GENOMIC DNA]</scope>
    <source>
        <strain evidence="1">HaeL-2018</strain>
    </source>
</reference>
<dbReference type="GO" id="GO:0005525">
    <property type="term" value="F:GTP binding"/>
    <property type="evidence" value="ECO:0007669"/>
    <property type="project" value="InterPro"/>
</dbReference>
<dbReference type="Gene3D" id="3.40.50.300">
    <property type="entry name" value="P-loop containing nucleotide triphosphate hydrolases"/>
    <property type="match status" value="1"/>
</dbReference>
<dbReference type="GO" id="GO:0003924">
    <property type="term" value="F:GTPase activity"/>
    <property type="evidence" value="ECO:0007669"/>
    <property type="project" value="InterPro"/>
</dbReference>